<evidence type="ECO:0000313" key="9">
    <source>
        <dbReference type="Proteomes" id="UP000223759"/>
    </source>
</evidence>
<dbReference type="PANTHER" id="PTHR42923:SF3">
    <property type="entry name" value="PROTOPORPHYRINOGEN OXIDASE"/>
    <property type="match status" value="1"/>
</dbReference>
<organism evidence="8 9">
    <name type="scientific">Ectothiorhodosinus mongolicus</name>
    <dbReference type="NCBI Taxonomy" id="233100"/>
    <lineage>
        <taxon>Bacteria</taxon>
        <taxon>Pseudomonadati</taxon>
        <taxon>Pseudomonadota</taxon>
        <taxon>Gammaproteobacteria</taxon>
        <taxon>Chromatiales</taxon>
        <taxon>Ectothiorhodospiraceae</taxon>
        <taxon>Ectothiorhodosinus</taxon>
    </lineage>
</organism>
<keyword evidence="3" id="KW-0274">FAD</keyword>
<dbReference type="InterPro" id="IPR002937">
    <property type="entry name" value="Amino_oxidase"/>
</dbReference>
<dbReference type="EMBL" id="FTPK01000002">
    <property type="protein sequence ID" value="SIT70885.1"/>
    <property type="molecule type" value="Genomic_DNA"/>
</dbReference>
<dbReference type="SUPFAM" id="SSF54373">
    <property type="entry name" value="FAD-linked reductases, C-terminal domain"/>
    <property type="match status" value="1"/>
</dbReference>
<comment type="cofactor">
    <cofactor evidence="1">
        <name>FAD</name>
        <dbReference type="ChEBI" id="CHEBI:57692"/>
    </cofactor>
</comment>
<comment type="pathway">
    <text evidence="6">Porphyrin-containing compound metabolism.</text>
</comment>
<evidence type="ECO:0000256" key="4">
    <source>
        <dbReference type="ARBA" id="ARBA00023002"/>
    </source>
</evidence>
<proteinExistence type="predicted"/>
<dbReference type="SUPFAM" id="SSF51905">
    <property type="entry name" value="FAD/NAD(P)-binding domain"/>
    <property type="match status" value="1"/>
</dbReference>
<dbReference type="OrthoDB" id="3450553at2"/>
<gene>
    <name evidence="8" type="ORF">SAMN05216526_1424</name>
</gene>
<dbReference type="GO" id="GO:0004729">
    <property type="term" value="F:oxygen-dependent protoporphyrinogen oxidase activity"/>
    <property type="evidence" value="ECO:0007669"/>
    <property type="project" value="InterPro"/>
</dbReference>
<evidence type="ECO:0000256" key="1">
    <source>
        <dbReference type="ARBA" id="ARBA00001974"/>
    </source>
</evidence>
<sequence length="446" mass="48724">MRVAIIGAGISGLSTAFYLQRSRSDAQIHIYEANAHAGGTLHTRDLDGFLFEEGGNGFLSNKPDMLKLVEDCQGLHLLMRSEDASRKRFIYTDAMHAFPDSPPKFLKSKLLTLPQKLRVAGEFFIPAKKDDVDETLQAFGYRRLGQAFTDVFLDAMTAGIYGTTADRVSVQAAFPLVTQLERDHGGLFKGMLARRKKSAGPGGVLMSFKGGMSRIIEHLQGQIEATWHLGTSVESITREGAQYVVRTPDSSVNFDQVITAVPAYCAAPMFQELDPQLSEQLAALSYSPIAVVGFGWKQLDHDLDGFGLLTTATAPLPFLGVLWDSSIFPDRAPPGMKSVRIMLGGQRSPEKLELSDEALIAESRRGLAEALGITQEPDATMIKCWPKGLPGYPVGHIKAVDQIMDRAEQYRGLHITGNAFRGIAMNDCVRNGRATGEKAAFFGRVN</sequence>
<protein>
    <submittedName>
        <fullName evidence="8">Oxygen-dependent protoporphyrinogen oxidase</fullName>
    </submittedName>
</protein>
<dbReference type="PANTHER" id="PTHR42923">
    <property type="entry name" value="PROTOPORPHYRINOGEN OXIDASE"/>
    <property type="match status" value="1"/>
</dbReference>
<dbReference type="STRING" id="233100.SAMN05216526_1424"/>
<dbReference type="NCBIfam" id="TIGR00562">
    <property type="entry name" value="proto_IX_ox"/>
    <property type="match status" value="1"/>
</dbReference>
<dbReference type="InterPro" id="IPR050464">
    <property type="entry name" value="Zeta_carotene_desat/Oxidored"/>
</dbReference>
<dbReference type="AlphaFoldDB" id="A0A1R3W2V4"/>
<dbReference type="Gene3D" id="3.50.50.60">
    <property type="entry name" value="FAD/NAD(P)-binding domain"/>
    <property type="match status" value="1"/>
</dbReference>
<evidence type="ECO:0000256" key="5">
    <source>
        <dbReference type="ARBA" id="ARBA00023133"/>
    </source>
</evidence>
<keyword evidence="2" id="KW-0285">Flavoprotein</keyword>
<dbReference type="InterPro" id="IPR036188">
    <property type="entry name" value="FAD/NAD-bd_sf"/>
</dbReference>
<dbReference type="Gene3D" id="3.90.660.20">
    <property type="entry name" value="Protoporphyrinogen oxidase, mitochondrial, domain 2"/>
    <property type="match status" value="1"/>
</dbReference>
<keyword evidence="5" id="KW-0350">Heme biosynthesis</keyword>
<evidence type="ECO:0000256" key="3">
    <source>
        <dbReference type="ARBA" id="ARBA00022827"/>
    </source>
</evidence>
<dbReference type="Gene3D" id="1.10.3110.10">
    <property type="entry name" value="protoporphyrinogen ix oxidase, domain 3"/>
    <property type="match status" value="1"/>
</dbReference>
<accession>A0A1R3W2V4</accession>
<dbReference type="Proteomes" id="UP000223759">
    <property type="component" value="Unassembled WGS sequence"/>
</dbReference>
<dbReference type="Pfam" id="PF01593">
    <property type="entry name" value="Amino_oxidase"/>
    <property type="match status" value="1"/>
</dbReference>
<reference evidence="8 9" key="1">
    <citation type="submission" date="2017-01" db="EMBL/GenBank/DDBJ databases">
        <authorList>
            <person name="Mah S.A."/>
            <person name="Swanson W.J."/>
            <person name="Moy G.W."/>
            <person name="Vacquier V.D."/>
        </authorList>
    </citation>
    <scope>NUCLEOTIDE SEQUENCE [LARGE SCALE GENOMIC DNA]</scope>
    <source>
        <strain evidence="8 9">M9</strain>
    </source>
</reference>
<name>A0A1R3W2V4_9GAMM</name>
<evidence type="ECO:0000256" key="2">
    <source>
        <dbReference type="ARBA" id="ARBA00022630"/>
    </source>
</evidence>
<keyword evidence="4" id="KW-0560">Oxidoreductase</keyword>
<evidence type="ECO:0000313" key="8">
    <source>
        <dbReference type="EMBL" id="SIT70885.1"/>
    </source>
</evidence>
<feature type="domain" description="Amine oxidase" evidence="7">
    <location>
        <begin position="10"/>
        <end position="434"/>
    </location>
</feature>
<evidence type="ECO:0000256" key="6">
    <source>
        <dbReference type="ARBA" id="ARBA00023444"/>
    </source>
</evidence>
<dbReference type="InterPro" id="IPR004572">
    <property type="entry name" value="Protoporphyrinogen_oxidase"/>
</dbReference>
<evidence type="ECO:0000259" key="7">
    <source>
        <dbReference type="Pfam" id="PF01593"/>
    </source>
</evidence>
<keyword evidence="9" id="KW-1185">Reference proteome</keyword>
<dbReference type="GO" id="GO:0006783">
    <property type="term" value="P:heme biosynthetic process"/>
    <property type="evidence" value="ECO:0007669"/>
    <property type="project" value="UniProtKB-KW"/>
</dbReference>
<dbReference type="RefSeq" id="WP_076755790.1">
    <property type="nucleotide sequence ID" value="NZ_CP023018.1"/>
</dbReference>